<dbReference type="InterPro" id="IPR000873">
    <property type="entry name" value="AMP-dep_synth/lig_dom"/>
</dbReference>
<dbReference type="GO" id="GO:0005829">
    <property type="term" value="C:cytosol"/>
    <property type="evidence" value="ECO:0007669"/>
    <property type="project" value="TreeGrafter"/>
</dbReference>
<dbReference type="Pfam" id="PF13193">
    <property type="entry name" value="AMP-binding_C"/>
    <property type="match status" value="3"/>
</dbReference>
<dbReference type="Gene3D" id="3.30.559.10">
    <property type="entry name" value="Chloramphenicol acetyltransferase-like domain"/>
    <property type="match status" value="5"/>
</dbReference>
<dbReference type="Gene3D" id="2.30.38.10">
    <property type="entry name" value="Luciferase, Domain 3"/>
    <property type="match status" value="2"/>
</dbReference>
<dbReference type="FunFam" id="2.30.38.10:FF:000001">
    <property type="entry name" value="Non-ribosomal peptide synthetase PvdI"/>
    <property type="match status" value="1"/>
</dbReference>
<dbReference type="PROSITE" id="PS00012">
    <property type="entry name" value="PHOSPHOPANTETHEINE"/>
    <property type="match status" value="4"/>
</dbReference>
<dbReference type="InterPro" id="IPR020845">
    <property type="entry name" value="AMP-binding_CS"/>
</dbReference>
<dbReference type="Proteomes" id="UP000467252">
    <property type="component" value="Chromosome"/>
</dbReference>
<dbReference type="Gene3D" id="3.30.559.30">
    <property type="entry name" value="Nonribosomal peptide synthetase, condensation domain"/>
    <property type="match status" value="5"/>
</dbReference>
<dbReference type="RefSeq" id="WP_163899501.1">
    <property type="nucleotide sequence ID" value="NZ_AP022599.1"/>
</dbReference>
<dbReference type="InterPro" id="IPR042099">
    <property type="entry name" value="ANL_N_sf"/>
</dbReference>
<comment type="cofactor">
    <cofactor evidence="1">
        <name>pantetheine 4'-phosphate</name>
        <dbReference type="ChEBI" id="CHEBI:47942"/>
    </cofactor>
</comment>
<sequence>MRIADVLPLTPLQQGLLFHASAAQAGDDTYAVQLDVTLTGRLDRDKLRAAVQTVVSRHPNVAARFSQQFAEPVQILVTEPVVPWQYVEFDGGSDVVEEQFAALCAAERAAVCDLADQPPFRAALVRTGAEQYRFVLTNHHIVLDGWSLPILLGEVFASYHGRRLPPATPYRRFVSWLAERDLDAARAAWAEVLAGFEHPTLVGLSGKVEQGQRAVASFTVSEDTTAALGEFARSHQTTVSTVLQGVYARVLTSLTGQSDVAFGTTVSGRPDEVLGADSMVGLLINTVPVRARITAGTTAAGLLEQLRDAHTQTLDHQHLALSEIHRVTGQDRLFDTFFVYENYPIDAAKLPGDDALAVTGFAHHEYNHYPLAVQALPGSELGLRVEYETQVFDASDVQTLIERFERVLAAMIADPDRPLSAIDVLGRDERARLDAWSNQEVLSQPAPAPTSIPGLFAAQVARSPEATALTFEDRSLTYRELDEAANRLAHLLAGMGVGPGQRVALLLPRSADAITSILAVLKTGAAYVPIDPTAPAARMQLVLDDASPTVALTTPELADRLADQGLRIIDVDDPAIGAQPHTALPEPAADELAYLIYTSGTTGVPKGVAITHANVTRLLEAMDVGIELAGQVWSQWHSLAFDVSVCEMWGALLFGGRLVVVPEAVARGPEDFHALLAKEQVTILSQTPSAFYALQTADALQPELSRQLKLQAVIFAGEALEPQRLRSWLDNHPGSPRLLNLYGTTETTVHASFREIVEGDADADVSPVGGPLPDLAFFVLDQWLRPAPVGVIGELYVAGAQAGLGYWRRPGLSASRFVACPFGPPGQRMYRTGDLVWWGADGQLRYVGRADEQVKIRGFRIELGEVRAVLAELDGVEQAVVVAREDRPGDKRLVGYITGNADVAAARAAMAQRLPEYMVPAAIIAIDALPLTVNGKLDRRALPAPEFEDAENYRAPSTAVEEILAGIYAKVLDVKRVGVDDSFFDLGGDSLTAMRLVTAVNTALDAGLSVRVLFEAPSIAQLAARIGADDDRLEPLVAMERPAVIPLSFSQNRLWFLDQLQGPSPTYNMAVGLRMQGHLNVEALGAALADVVGRHESLRTIFPAPEGIPRQVVVPADEADFGWDVVDATTWSEAELDEAIDGVVGHPFDLATEIPLQIKLFRVAADEHVVVCVVHHIAADGLSMGPMVNDLGVAYVCRCAGLDPVWDELPVQYADYTLWQRAQFGDLNDEDSLIASQLAYWEEALAGMPERLQLPTDRPYPPVADQRGASISTLWPVELQQRIAQVAREHNATSFMVVQAALAVLLAKLSASSDVAVGFPIGGRRDPALDDLVGFFVNTLVLRVDVGGDPTVAELLAQVRARSLAAYENQDVPFEVVVDRLNPTRSLTHHPLVQVMLSWRNLPGEASDEIALALGDLQITQIPVDTHTARVDLAFALSESWTRAGEPTGIGVLAEFRTDVFDTASIELMMERLRRMLVAMTSDPARRLSSLDVLEEAEHARLDEMGNRALLSRPAPTAVSVPELFTAQVARAPEAVALSFGGQPMTYRELDDAANRLAHLLSERGVGPGSCAALLLTRSDQAVVAMLAVLKTGAAYLAIDPSLPPARMDFMLTDAAPVAVITTADLRPRLEGRDVVVVDLNDPAIQTRPSTPPPAPAPDDIAYLIYTSGTTGTPKGVAITHANLAHLADSTPTDLPAEQVWTQCHSYAFDFSVWEIWAALLGGARLVVVPETVVTSPDEFHALLVKERVNVLTQTPSAVAALSPEGLESTALLLGGEACTAEVVDQWAPGRVVINAYGPTETTVYASLSAPLAAGSGAAPIGAPPPTVALFVLDQQLRPVPVGVVGELYVAGRGVGVGYLGRSGLTGSRFVACPFAGAGARMYRTGDLVRWRSDGQLQYLGRADEQVKIRGYRIEPHEVQAALAELDGVDQAVVIAREDSPGDKRLVGYITGTADPAKARVALAERLPPYMVPAAVVALDELPLGVGGKLDRRALPTPEYTAGEYRAPTTPTEEILAGIYADVLGLERVGVDESFFDLGGDSLLAMRLVAAVNASFDAGVSVRTLFEAPTVGQFAPRIGSGEARLEPLKATERPAEVPLSFAQSRLWFIEQLQGPSATYNIAVALSLHGILDADALGAALADVVGRHESLRTLFVAPDGTPRQLVVPAADVDLGWTVVDATDWSESRRNDALDEIAQRPFDLTTEIPLRAQLFRMSDDEHLLVSVVHHIAADGLSIAPLVRDLGVAYASRAEGRGPDWAELPVSYVDYTLWQRAQFGDVADTESRIAAQLAYWEEALAGMPERLQLPTDRPYPPVADYRGARVPFAWSAELQQQIDRLAREHNVTSFMVVQAALAVLLAKLSASSDVAVGFPIGGRRDPALDDLVGFFVNTLVLRVDVGGDPTVAELLAQVRARSLAAYENQDVPFEVVVDRLNPTRSLTHHPLVQVMLSWRNLREDNSDSAGLTLGDVQVTEIPLDTKTARTDLSFGLAERWSAEGTPTGIVGEVEFRTDVFDAVSVETMIARLERVLTAMLTDSDRSLSAIDVLGSDERALLDAWSNQAVLGQPASVSGSMVGLFGAQVSRVPGSVAVSCEGRSLTYRELDVASDRLAGLLVGRGVGVGDRVGLLLPRSVDAVVAMLAVLKVGAAYVPVDPSVPAARLEFVVGDAAPVVVVTTAVLAERLAGCGVGVVDVADAEWGQPVSLPVVGADAVAYVIYTSGTTGRPKGVAVAQGSVTRLLQTLDAQMGLSGQVFSQCHSLAFDFSVWEIWGALLFGGQVVVVPDAVVRSPQDLLGLLVDERVTVLSQTPSAFYALQAAAEVEPEVGGRLGLEAVVFGGEALEPQRLSGWLGAHPDRPRLINMYGITETTVHASFRPIGVADVGSVVSPIGVPLAHLGFFVLDEWLAPVPPGVAGELYVVGAGLAYGYVGRSGLSASRFVACPFGPGGQRMYRTGDVVAWDGQGQLRYLGRADEQVKIRGYRIELGEVQAALAAVAGVVQAEVIAREDRPGDKRLVGYITGDADAAEVRAVLAQRLPDYMVPAAVVAVEAMPLTVNGKLDKRALPAPEYQDVESYRAPSDAVEQILADIYAQVLGLDRVGVDESFFELGGDSILSMQVVARARAAGILCRPRDIFTEQTVARLARTATITDLDAESDDGTGTVIATPIIRWLESQEAAGNPVDYFNQTVVVQAPSGTSEADVLVMLQALLDRHAMLRARVEEDAAGRWTLTVPEPGTVTAADCLHTIDVLTDDAVIQARSRLNPAAGQMVSALWAARTGQLLVVAHHLVVDGVSWRILLEDLNLAWAQHRAGQPVTLPQPGTSFQRWATLLAEHAHDPKVVAQSQVWREITAVPPPLPAVQPVVDTYVNAGSLALDLDVETTQMLLGEVPAAFHTGINDILLIAFGLALAEFLGTGAERICIDVEGHGRDEELGADVDLSRTVGWFTAKYPVAMQAAGLTWSQVVSGDPALGAAIKTAKEQLRTLPDGLSYGMLRYLNDNVDLDAADPPIGFNYLGRMAGGGDHAGGDRWEICSDGSVTGVAAAIPMPLMHTLALNAGTVDTDTGPRLRAGWSWALSALDHSQVNRLSQLWFDALTGICTHVRGGGGGLTPSDIAPAQLEQYQIDELCENDRVADILPLTPLQQGLMFHAGIARDSGDDVYAVQLDVTLTGPLDEDRLRKALQATVTRHPHLAARFSAKFEQPVQVIPAETEIPWHYEDLADTEVDVEDHVASVCAAERAAVCDLTRQSPIRAVLIRTGADEHRFVLTNHHIVLDGWSLPILLGEVFAGYYGQRLPASTPYRRFLDWLAERDLDAARAAWAQVLAGVDTPTLVGPPNQLAPANRRVAAVRLSQETTLALNEFARSHQTTVSTVLQGAWAQLLAWLTGQHDVVFGAVVSGRPTDLPGAESMIGLFINTVPVRANIAATTTAVDLFDQLQRVRNHTFEHDHLGLSEIHRLTGQKRLFDTVFVYENYPTDTARLAGADGLAIAGLDNRDFYHYPLAVQAVPGDELDLRIQYRADVFDEPAIHTLMDRFKRVLVAMTTDPNQPLSAVRLSDNGELAQLARWSNQAGSPPESDGEDGDDRGPITPVEQVLVDIFAEVLGLEHVGVDDSFFDLGGDSLSAMRAVTAINAAFGVHLALPTLFDTPTVRSLNYHLTYSAGYQTGARK</sequence>
<dbReference type="Pfam" id="PF00550">
    <property type="entry name" value="PP-binding"/>
    <property type="match status" value="4"/>
</dbReference>
<keyword evidence="5" id="KW-0677">Repeat</keyword>
<dbReference type="SUPFAM" id="SSF56801">
    <property type="entry name" value="Acetyl-CoA synthetase-like"/>
    <property type="match status" value="3"/>
</dbReference>
<dbReference type="FunFam" id="3.30.300.30:FF:000010">
    <property type="entry name" value="Enterobactin synthetase component F"/>
    <property type="match status" value="3"/>
</dbReference>
<dbReference type="SMART" id="SM01294">
    <property type="entry name" value="PKS_PP_betabranch"/>
    <property type="match status" value="2"/>
</dbReference>
<dbReference type="GO" id="GO:0044550">
    <property type="term" value="P:secondary metabolite biosynthetic process"/>
    <property type="evidence" value="ECO:0007669"/>
    <property type="project" value="UniProtKB-ARBA"/>
</dbReference>
<protein>
    <recommendedName>
        <fullName evidence="8">Carrier domain-containing protein</fullName>
    </recommendedName>
</protein>
<dbReference type="PANTHER" id="PTHR45527">
    <property type="entry name" value="NONRIBOSOMAL PEPTIDE SYNTHETASE"/>
    <property type="match status" value="1"/>
</dbReference>
<dbReference type="InterPro" id="IPR006162">
    <property type="entry name" value="Ppantetheine_attach_site"/>
</dbReference>
<keyword evidence="3" id="KW-0596">Phosphopantetheine</keyword>
<dbReference type="PROSITE" id="PS50075">
    <property type="entry name" value="CARRIER"/>
    <property type="match status" value="4"/>
</dbReference>
<dbReference type="FunFam" id="1.10.1200.10:FF:000005">
    <property type="entry name" value="Nonribosomal peptide synthetase 1"/>
    <property type="match status" value="3"/>
</dbReference>
<dbReference type="FunFam" id="3.40.50.12780:FF:000012">
    <property type="entry name" value="Non-ribosomal peptide synthetase"/>
    <property type="match status" value="3"/>
</dbReference>
<evidence type="ECO:0000313" key="9">
    <source>
        <dbReference type="EMBL" id="BBY80635.1"/>
    </source>
</evidence>
<reference evidence="9 10" key="1">
    <citation type="journal article" date="2019" name="Emerg. Microbes Infect.">
        <title>Comprehensive subspecies identification of 175 nontuberculous mycobacteria species based on 7547 genomic profiles.</title>
        <authorList>
            <person name="Matsumoto Y."/>
            <person name="Kinjo T."/>
            <person name="Motooka D."/>
            <person name="Nabeya D."/>
            <person name="Jung N."/>
            <person name="Uechi K."/>
            <person name="Horii T."/>
            <person name="Iida T."/>
            <person name="Fujita J."/>
            <person name="Nakamura S."/>
        </authorList>
    </citation>
    <scope>NUCLEOTIDE SEQUENCE [LARGE SCALE GENOMIC DNA]</scope>
    <source>
        <strain evidence="9 10">JCM 6370</strain>
    </source>
</reference>
<dbReference type="SUPFAM" id="SSF52777">
    <property type="entry name" value="CoA-dependent acyltransferases"/>
    <property type="match status" value="10"/>
</dbReference>
<dbReference type="CDD" id="cd17643">
    <property type="entry name" value="A_NRPS_Cytc1-like"/>
    <property type="match status" value="1"/>
</dbReference>
<feature type="domain" description="Carrier" evidence="8">
    <location>
        <begin position="955"/>
        <end position="1030"/>
    </location>
</feature>
<feature type="domain" description="Carrier" evidence="8">
    <location>
        <begin position="2007"/>
        <end position="2082"/>
    </location>
</feature>
<keyword evidence="10" id="KW-1185">Reference proteome</keyword>
<dbReference type="SMART" id="SM00823">
    <property type="entry name" value="PKS_PP"/>
    <property type="match status" value="4"/>
</dbReference>
<accession>A0A7I7UH58</accession>
<dbReference type="Gene3D" id="3.40.50.12780">
    <property type="entry name" value="N-terminal domain of ligase-like"/>
    <property type="match status" value="1"/>
</dbReference>
<dbReference type="InterPro" id="IPR010071">
    <property type="entry name" value="AA_adenyl_dom"/>
</dbReference>
<evidence type="ECO:0000259" key="8">
    <source>
        <dbReference type="PROSITE" id="PS50075"/>
    </source>
</evidence>
<dbReference type="InterPro" id="IPR009081">
    <property type="entry name" value="PP-bd_ACP"/>
</dbReference>
<evidence type="ECO:0000256" key="1">
    <source>
        <dbReference type="ARBA" id="ARBA00001957"/>
    </source>
</evidence>
<evidence type="ECO:0000256" key="4">
    <source>
        <dbReference type="ARBA" id="ARBA00022553"/>
    </source>
</evidence>
<dbReference type="InterPro" id="IPR020806">
    <property type="entry name" value="PKS_PP-bd"/>
</dbReference>
<keyword evidence="4" id="KW-0597">Phosphoprotein</keyword>
<evidence type="ECO:0000256" key="6">
    <source>
        <dbReference type="ARBA" id="ARBA00023194"/>
    </source>
</evidence>
<dbReference type="GO" id="GO:0008610">
    <property type="term" value="P:lipid biosynthetic process"/>
    <property type="evidence" value="ECO:0007669"/>
    <property type="project" value="UniProtKB-ARBA"/>
</dbReference>
<evidence type="ECO:0000313" key="10">
    <source>
        <dbReference type="Proteomes" id="UP000467252"/>
    </source>
</evidence>
<dbReference type="Gene3D" id="3.30.300.30">
    <property type="match status" value="3"/>
</dbReference>
<comment type="similarity">
    <text evidence="2">Belongs to the ATP-dependent AMP-binding enzyme family.</text>
</comment>
<dbReference type="PROSITE" id="PS00455">
    <property type="entry name" value="AMP_BINDING"/>
    <property type="match status" value="3"/>
</dbReference>
<dbReference type="CDD" id="cd19540">
    <property type="entry name" value="LCL_NRPS-like"/>
    <property type="match status" value="2"/>
</dbReference>
<dbReference type="Pfam" id="PF00501">
    <property type="entry name" value="AMP-binding"/>
    <property type="match status" value="3"/>
</dbReference>
<dbReference type="InterPro" id="IPR010060">
    <property type="entry name" value="NRPS_synth"/>
</dbReference>
<proteinExistence type="inferred from homology"/>
<dbReference type="Gene3D" id="3.40.50.1820">
    <property type="entry name" value="alpha/beta hydrolase"/>
    <property type="match status" value="1"/>
</dbReference>
<organism evidence="9 10">
    <name type="scientific">Mycolicibacterium pulveris</name>
    <name type="common">Mycobacterium pulveris</name>
    <dbReference type="NCBI Taxonomy" id="36813"/>
    <lineage>
        <taxon>Bacteria</taxon>
        <taxon>Bacillati</taxon>
        <taxon>Actinomycetota</taxon>
        <taxon>Actinomycetes</taxon>
        <taxon>Mycobacteriales</taxon>
        <taxon>Mycobacteriaceae</taxon>
        <taxon>Mycolicibacterium</taxon>
    </lineage>
</organism>
<dbReference type="GO" id="GO:0031177">
    <property type="term" value="F:phosphopantetheine binding"/>
    <property type="evidence" value="ECO:0007669"/>
    <property type="project" value="InterPro"/>
</dbReference>
<feature type="domain" description="Carrier" evidence="8">
    <location>
        <begin position="4083"/>
        <end position="4158"/>
    </location>
</feature>
<dbReference type="FunFam" id="3.40.50.980:FF:000001">
    <property type="entry name" value="Non-ribosomal peptide synthetase"/>
    <property type="match status" value="3"/>
</dbReference>
<dbReference type="NCBIfam" id="NF003417">
    <property type="entry name" value="PRK04813.1"/>
    <property type="match status" value="3"/>
</dbReference>
<evidence type="ECO:0000256" key="5">
    <source>
        <dbReference type="ARBA" id="ARBA00022737"/>
    </source>
</evidence>
<dbReference type="Gene3D" id="1.10.1200.10">
    <property type="entry name" value="ACP-like"/>
    <property type="match status" value="3"/>
</dbReference>
<dbReference type="NCBIfam" id="TIGR01720">
    <property type="entry name" value="NRPS-para261"/>
    <property type="match status" value="1"/>
</dbReference>
<dbReference type="EMBL" id="AP022599">
    <property type="protein sequence ID" value="BBY80635.1"/>
    <property type="molecule type" value="Genomic_DNA"/>
</dbReference>
<evidence type="ECO:0000256" key="2">
    <source>
        <dbReference type="ARBA" id="ARBA00006432"/>
    </source>
</evidence>
<dbReference type="Pfam" id="PF00668">
    <property type="entry name" value="Condensation"/>
    <property type="match status" value="5"/>
</dbReference>
<dbReference type="PANTHER" id="PTHR45527:SF1">
    <property type="entry name" value="FATTY ACID SYNTHASE"/>
    <property type="match status" value="1"/>
</dbReference>
<dbReference type="InterPro" id="IPR023213">
    <property type="entry name" value="CAT-like_dom_sf"/>
</dbReference>
<dbReference type="CDD" id="cd19543">
    <property type="entry name" value="DCL_NRPS"/>
    <property type="match status" value="2"/>
</dbReference>
<name>A0A7I7UH58_MYCPV</name>
<dbReference type="NCBIfam" id="TIGR01733">
    <property type="entry name" value="AA-adenyl-dom"/>
    <property type="match status" value="3"/>
</dbReference>
<dbReference type="GO" id="GO:0017000">
    <property type="term" value="P:antibiotic biosynthetic process"/>
    <property type="evidence" value="ECO:0007669"/>
    <property type="project" value="UniProtKB-KW"/>
</dbReference>
<dbReference type="InterPro" id="IPR025110">
    <property type="entry name" value="AMP-bd_C"/>
</dbReference>
<dbReference type="GO" id="GO:0043041">
    <property type="term" value="P:amino acid activation for nonribosomal peptide biosynthetic process"/>
    <property type="evidence" value="ECO:0007669"/>
    <property type="project" value="TreeGrafter"/>
</dbReference>
<dbReference type="Gene3D" id="3.40.50.980">
    <property type="match status" value="4"/>
</dbReference>
<evidence type="ECO:0000256" key="7">
    <source>
        <dbReference type="SAM" id="MobiDB-lite"/>
    </source>
</evidence>
<feature type="domain" description="Carrier" evidence="8">
    <location>
        <begin position="3074"/>
        <end position="3148"/>
    </location>
</feature>
<dbReference type="GO" id="GO:0003824">
    <property type="term" value="F:catalytic activity"/>
    <property type="evidence" value="ECO:0007669"/>
    <property type="project" value="InterPro"/>
</dbReference>
<keyword evidence="6" id="KW-0045">Antibiotic biosynthesis</keyword>
<dbReference type="InterPro" id="IPR029058">
    <property type="entry name" value="AB_hydrolase_fold"/>
</dbReference>
<dbReference type="InterPro" id="IPR001242">
    <property type="entry name" value="Condensation_dom"/>
</dbReference>
<dbReference type="UniPathway" id="UPA00011"/>
<dbReference type="SUPFAM" id="SSF47336">
    <property type="entry name" value="ACP-like"/>
    <property type="match status" value="4"/>
</dbReference>
<feature type="region of interest" description="Disordered" evidence="7">
    <location>
        <begin position="4064"/>
        <end position="4084"/>
    </location>
</feature>
<dbReference type="InterPro" id="IPR045851">
    <property type="entry name" value="AMP-bd_C_sf"/>
</dbReference>
<dbReference type="InterPro" id="IPR036736">
    <property type="entry name" value="ACP-like_sf"/>
</dbReference>
<gene>
    <name evidence="9" type="ORF">MPUL_17930</name>
</gene>
<evidence type="ECO:0000256" key="3">
    <source>
        <dbReference type="ARBA" id="ARBA00022450"/>
    </source>
</evidence>